<proteinExistence type="inferred from homology"/>
<evidence type="ECO:0000256" key="9">
    <source>
        <dbReference type="SAM" id="SignalP"/>
    </source>
</evidence>
<keyword evidence="6" id="KW-0472">Membrane</keyword>
<evidence type="ECO:0000256" key="6">
    <source>
        <dbReference type="ARBA" id="ARBA00023136"/>
    </source>
</evidence>
<feature type="coiled-coil region" evidence="8">
    <location>
        <begin position="157"/>
        <end position="222"/>
    </location>
</feature>
<feature type="signal peptide" evidence="9">
    <location>
        <begin position="1"/>
        <end position="24"/>
    </location>
</feature>
<keyword evidence="3" id="KW-0813">Transport</keyword>
<protein>
    <submittedName>
        <fullName evidence="10">Transporter</fullName>
    </submittedName>
</protein>
<keyword evidence="5" id="KW-0812">Transmembrane</keyword>
<evidence type="ECO:0000256" key="2">
    <source>
        <dbReference type="ARBA" id="ARBA00007613"/>
    </source>
</evidence>
<reference evidence="10 11" key="1">
    <citation type="submission" date="2016-07" db="EMBL/GenBank/DDBJ databases">
        <title>Genomic analysis of zinc-resistant bacterium Mucilaginibacter pedocola TBZ30.</title>
        <authorList>
            <person name="Huang J."/>
            <person name="Tang J."/>
        </authorList>
    </citation>
    <scope>NUCLEOTIDE SEQUENCE [LARGE SCALE GENOMIC DNA]</scope>
    <source>
        <strain evidence="10 11">TBZ30</strain>
    </source>
</reference>
<dbReference type="Gene3D" id="1.20.1600.10">
    <property type="entry name" value="Outer membrane efflux proteins (OEP)"/>
    <property type="match status" value="1"/>
</dbReference>
<dbReference type="GO" id="GO:0015562">
    <property type="term" value="F:efflux transmembrane transporter activity"/>
    <property type="evidence" value="ECO:0007669"/>
    <property type="project" value="InterPro"/>
</dbReference>
<gene>
    <name evidence="10" type="ORF">BC343_23110</name>
</gene>
<evidence type="ECO:0000256" key="7">
    <source>
        <dbReference type="ARBA" id="ARBA00023237"/>
    </source>
</evidence>
<evidence type="ECO:0000256" key="3">
    <source>
        <dbReference type="ARBA" id="ARBA00022448"/>
    </source>
</evidence>
<keyword evidence="4" id="KW-1134">Transmembrane beta strand</keyword>
<accession>A0A1S9PIU5</accession>
<dbReference type="AlphaFoldDB" id="A0A1S9PIU5"/>
<dbReference type="PANTHER" id="PTHR30026:SF20">
    <property type="entry name" value="OUTER MEMBRANE PROTEIN TOLC"/>
    <property type="match status" value="1"/>
</dbReference>
<keyword evidence="8" id="KW-0175">Coiled coil</keyword>
<dbReference type="EMBL" id="MBTF01000004">
    <property type="protein sequence ID" value="OOQ60857.1"/>
    <property type="molecule type" value="Genomic_DNA"/>
</dbReference>
<dbReference type="PANTHER" id="PTHR30026">
    <property type="entry name" value="OUTER MEMBRANE PROTEIN TOLC"/>
    <property type="match status" value="1"/>
</dbReference>
<dbReference type="Pfam" id="PF02321">
    <property type="entry name" value="OEP"/>
    <property type="match status" value="2"/>
</dbReference>
<organism evidence="10 11">
    <name type="scientific">Mucilaginibacter pedocola</name>
    <dbReference type="NCBI Taxonomy" id="1792845"/>
    <lineage>
        <taxon>Bacteria</taxon>
        <taxon>Pseudomonadati</taxon>
        <taxon>Bacteroidota</taxon>
        <taxon>Sphingobacteriia</taxon>
        <taxon>Sphingobacteriales</taxon>
        <taxon>Sphingobacteriaceae</taxon>
        <taxon>Mucilaginibacter</taxon>
    </lineage>
</organism>
<comment type="subcellular location">
    <subcellularLocation>
        <location evidence="1">Cell outer membrane</location>
    </subcellularLocation>
</comment>
<evidence type="ECO:0000256" key="4">
    <source>
        <dbReference type="ARBA" id="ARBA00022452"/>
    </source>
</evidence>
<keyword evidence="7" id="KW-0998">Cell outer membrane</keyword>
<feature type="chain" id="PRO_5012300889" evidence="9">
    <location>
        <begin position="25"/>
        <end position="450"/>
    </location>
</feature>
<comment type="caution">
    <text evidence="10">The sequence shown here is derived from an EMBL/GenBank/DDBJ whole genome shotgun (WGS) entry which is preliminary data.</text>
</comment>
<evidence type="ECO:0000256" key="8">
    <source>
        <dbReference type="SAM" id="Coils"/>
    </source>
</evidence>
<dbReference type="GO" id="GO:1990281">
    <property type="term" value="C:efflux pump complex"/>
    <property type="evidence" value="ECO:0007669"/>
    <property type="project" value="TreeGrafter"/>
</dbReference>
<evidence type="ECO:0000313" key="10">
    <source>
        <dbReference type="EMBL" id="OOQ60857.1"/>
    </source>
</evidence>
<name>A0A1S9PIU5_9SPHI</name>
<dbReference type="STRING" id="1792845.BC343_23110"/>
<evidence type="ECO:0000256" key="1">
    <source>
        <dbReference type="ARBA" id="ARBA00004442"/>
    </source>
</evidence>
<comment type="similarity">
    <text evidence="2">Belongs to the outer membrane factor (OMF) (TC 1.B.17) family.</text>
</comment>
<dbReference type="GO" id="GO:0009279">
    <property type="term" value="C:cell outer membrane"/>
    <property type="evidence" value="ECO:0007669"/>
    <property type="project" value="UniProtKB-SubCell"/>
</dbReference>
<dbReference type="SUPFAM" id="SSF56954">
    <property type="entry name" value="Outer membrane efflux proteins (OEP)"/>
    <property type="match status" value="1"/>
</dbReference>
<dbReference type="Proteomes" id="UP000189739">
    <property type="component" value="Unassembled WGS sequence"/>
</dbReference>
<dbReference type="InterPro" id="IPR051906">
    <property type="entry name" value="TolC-like"/>
</dbReference>
<dbReference type="GO" id="GO:0015288">
    <property type="term" value="F:porin activity"/>
    <property type="evidence" value="ECO:0007669"/>
    <property type="project" value="TreeGrafter"/>
</dbReference>
<evidence type="ECO:0000313" key="11">
    <source>
        <dbReference type="Proteomes" id="UP000189739"/>
    </source>
</evidence>
<evidence type="ECO:0000256" key="5">
    <source>
        <dbReference type="ARBA" id="ARBA00022692"/>
    </source>
</evidence>
<dbReference type="InterPro" id="IPR003423">
    <property type="entry name" value="OMP_efflux"/>
</dbReference>
<keyword evidence="9" id="KW-0732">Signal</keyword>
<keyword evidence="11" id="KW-1185">Reference proteome</keyword>
<sequence>MLSAIMRKRIAIAIICLFPFPLLAQQQWNLKECIDYGLKNNRSNAVYDNEKRIADAKAKEALADYLPKVSVTGSFDDNLKVQQSIIPAGVFGPDPVRVAFTQKFNTNGTAQLDQTIYDQALLNGLKANKYNKQQADLNVKQNQETLIYNISNAYYQIYVYREQLRLLKENLDSYRKQMDISKLQVQKGVTLQKDLDKVTVDYNNATSQIRVAESNLTLAQNQLKYEMGYPIADVLPVDSVSQQDAAVVPAEIATTDNSFTVANRTDYQLSQVNSKLLEIDEKRIKAGALPRLTGYVRYGAVGFGNTLGPAFSDLNPFSAVGLKLTIPLFDIFKRNAQYNQAKYKTLNAAENLKLDEGKYQMEFENSRTKLLKAQTNLSNDKRNIELAESVFRTTDLQYKKGVTTLIDWITARNSIKDAQNNYLNSLYSFYQARLDLEKANGSLKTYYNSL</sequence>